<accession>A0A494VWY0</accession>
<feature type="transmembrane region" description="Helical" evidence="7">
    <location>
        <begin position="45"/>
        <end position="64"/>
    </location>
</feature>
<feature type="transmembrane region" description="Helical" evidence="7">
    <location>
        <begin position="528"/>
        <end position="549"/>
    </location>
</feature>
<keyword evidence="5 7" id="KW-1133">Transmembrane helix</keyword>
<protein>
    <submittedName>
        <fullName evidence="9">Rhomboid family intramembrane serine protease</fullName>
    </submittedName>
</protein>
<proteinExistence type="inferred from homology"/>
<feature type="transmembrane region" description="Helical" evidence="7">
    <location>
        <begin position="84"/>
        <end position="104"/>
    </location>
</feature>
<feature type="transmembrane region" description="Helical" evidence="7">
    <location>
        <begin position="12"/>
        <end position="33"/>
    </location>
</feature>
<keyword evidence="3 7" id="KW-0812">Transmembrane</keyword>
<dbReference type="OrthoDB" id="9778341at2"/>
<keyword evidence="4" id="KW-0378">Hydrolase</keyword>
<feature type="transmembrane region" description="Helical" evidence="7">
    <location>
        <begin position="362"/>
        <end position="383"/>
    </location>
</feature>
<evidence type="ECO:0000313" key="9">
    <source>
        <dbReference type="EMBL" id="AYL98899.1"/>
    </source>
</evidence>
<dbReference type="RefSeq" id="WP_119407165.1">
    <property type="nucleotide sequence ID" value="NZ_CP032869.1"/>
</dbReference>
<dbReference type="PANTHER" id="PTHR43731">
    <property type="entry name" value="RHOMBOID PROTEASE"/>
    <property type="match status" value="1"/>
</dbReference>
<dbReference type="GO" id="GO:0004252">
    <property type="term" value="F:serine-type endopeptidase activity"/>
    <property type="evidence" value="ECO:0007669"/>
    <property type="project" value="InterPro"/>
</dbReference>
<feature type="transmembrane region" description="Helical" evidence="7">
    <location>
        <begin position="579"/>
        <end position="596"/>
    </location>
</feature>
<reference evidence="9 10" key="1">
    <citation type="submission" date="2018-10" db="EMBL/GenBank/DDBJ databases">
        <title>Genome sequencing of Mucilaginibacter sp. HYN0043.</title>
        <authorList>
            <person name="Kim M."/>
            <person name="Yi H."/>
        </authorList>
    </citation>
    <scope>NUCLEOTIDE SEQUENCE [LARGE SCALE GENOMIC DNA]</scope>
    <source>
        <strain evidence="9 10">HYN0043</strain>
    </source>
</reference>
<dbReference type="AlphaFoldDB" id="A0A494VWY0"/>
<feature type="transmembrane region" description="Helical" evidence="7">
    <location>
        <begin position="414"/>
        <end position="439"/>
    </location>
</feature>
<dbReference type="EMBL" id="CP032869">
    <property type="protein sequence ID" value="AYL98899.1"/>
    <property type="molecule type" value="Genomic_DNA"/>
</dbReference>
<evidence type="ECO:0000256" key="4">
    <source>
        <dbReference type="ARBA" id="ARBA00022801"/>
    </source>
</evidence>
<feature type="transmembrane region" description="Helical" evidence="7">
    <location>
        <begin position="504"/>
        <end position="522"/>
    </location>
</feature>
<evidence type="ECO:0000256" key="2">
    <source>
        <dbReference type="ARBA" id="ARBA00009045"/>
    </source>
</evidence>
<dbReference type="InterPro" id="IPR035952">
    <property type="entry name" value="Rhomboid-like_sf"/>
</dbReference>
<gene>
    <name evidence="9" type="ORF">HYN43_028100</name>
</gene>
<dbReference type="InterPro" id="IPR037066">
    <property type="entry name" value="Plug_dom_sf"/>
</dbReference>
<dbReference type="PANTHER" id="PTHR43731:SF14">
    <property type="entry name" value="PRESENILIN-ASSOCIATED RHOMBOID-LIKE PROTEIN, MITOCHONDRIAL"/>
    <property type="match status" value="1"/>
</dbReference>
<evidence type="ECO:0000256" key="1">
    <source>
        <dbReference type="ARBA" id="ARBA00004141"/>
    </source>
</evidence>
<keyword evidence="10" id="KW-1185">Reference proteome</keyword>
<dbReference type="Gene3D" id="1.20.1540.10">
    <property type="entry name" value="Rhomboid-like"/>
    <property type="match status" value="1"/>
</dbReference>
<sequence>MNTFFTKLKLVFIPSVVIAVLAICIYTFFNWLIFVKLELFAIKDLYIQFVGPGILAFIVVWLWINPKFKLLNIQSTGRRDPASFTFAMAVLTLLAPCVIAQIYMEKATGKLTVLRHVSDLNKLPLTKFYEIKHFHADKRFVRFKTAFDVSGKYNDKFNMNIYAVSPVLDTVETAPGFDSSLSDYKIDGKKPLIILNGKWIAAEEVSRINPASIATVSVLKGDAAAALYGDGARNGVILINQKKQYTADSDSGSVAGPPPLASDAVMHPVAWIGTRYSETISNNLSPAEKEARYKAFASESQRDFDTEDLGAFVYLERLGASDLKSGYVAAVQTKDSLSKTEPVILSPVNEPFKTRTGHEFPWIFGSFGIGCCILLIIVAYWPLKETSGVKAKTKAKDNEGLKWLKQVLVPHKGFFATAIIIDLNLLVFIIMVFSGLGFISFGADDLLKWGGNLRPATLNGQYWRFLTNIFLHGGLMHILFNMYGLLFVGIFLEPLLGTRRYTIIYLLTGILASIASIAWHPATVSVGASGAIFGMYGVFLALLTTNLFPPDFKKPFLINTAIFVGYNLLMGLAGGIDNAAHIGGLVSGLLCGYALYPSLKKEVDKREAETETAEMLGNILGDDGKQD</sequence>
<feature type="transmembrane region" description="Helical" evidence="7">
    <location>
        <begin position="556"/>
        <end position="573"/>
    </location>
</feature>
<feature type="domain" description="Peptidase S54 rhomboid" evidence="8">
    <location>
        <begin position="460"/>
        <end position="596"/>
    </location>
</feature>
<comment type="subcellular location">
    <subcellularLocation>
        <location evidence="1">Membrane</location>
        <topology evidence="1">Multi-pass membrane protein</topology>
    </subcellularLocation>
</comment>
<evidence type="ECO:0000259" key="8">
    <source>
        <dbReference type="Pfam" id="PF01694"/>
    </source>
</evidence>
<dbReference type="KEGG" id="muh:HYN43_028100"/>
<comment type="similarity">
    <text evidence="2">Belongs to the peptidase S54 family.</text>
</comment>
<evidence type="ECO:0000256" key="7">
    <source>
        <dbReference type="SAM" id="Phobius"/>
    </source>
</evidence>
<evidence type="ECO:0000256" key="6">
    <source>
        <dbReference type="ARBA" id="ARBA00023136"/>
    </source>
</evidence>
<evidence type="ECO:0000256" key="5">
    <source>
        <dbReference type="ARBA" id="ARBA00022989"/>
    </source>
</evidence>
<keyword evidence="6 7" id="KW-0472">Membrane</keyword>
<feature type="transmembrane region" description="Helical" evidence="7">
    <location>
        <begin position="469"/>
        <end position="492"/>
    </location>
</feature>
<name>A0A494VWY0_9SPHI</name>
<dbReference type="Pfam" id="PF01694">
    <property type="entry name" value="Rhomboid"/>
    <property type="match status" value="1"/>
</dbReference>
<evidence type="ECO:0000313" key="10">
    <source>
        <dbReference type="Proteomes" id="UP000270046"/>
    </source>
</evidence>
<organism evidence="9 10">
    <name type="scientific">Mucilaginibacter celer</name>
    <dbReference type="NCBI Taxonomy" id="2305508"/>
    <lineage>
        <taxon>Bacteria</taxon>
        <taxon>Pseudomonadati</taxon>
        <taxon>Bacteroidota</taxon>
        <taxon>Sphingobacteriia</taxon>
        <taxon>Sphingobacteriales</taxon>
        <taxon>Sphingobacteriaceae</taxon>
        <taxon>Mucilaginibacter</taxon>
    </lineage>
</organism>
<dbReference type="GO" id="GO:0006508">
    <property type="term" value="P:proteolysis"/>
    <property type="evidence" value="ECO:0007669"/>
    <property type="project" value="UniProtKB-KW"/>
</dbReference>
<dbReference type="SUPFAM" id="SSF56935">
    <property type="entry name" value="Porins"/>
    <property type="match status" value="1"/>
</dbReference>
<dbReference type="GO" id="GO:0016020">
    <property type="term" value="C:membrane"/>
    <property type="evidence" value="ECO:0007669"/>
    <property type="project" value="UniProtKB-SubCell"/>
</dbReference>
<dbReference type="InterPro" id="IPR022764">
    <property type="entry name" value="Peptidase_S54_rhomboid_dom"/>
</dbReference>
<dbReference type="Proteomes" id="UP000270046">
    <property type="component" value="Chromosome"/>
</dbReference>
<evidence type="ECO:0000256" key="3">
    <source>
        <dbReference type="ARBA" id="ARBA00022692"/>
    </source>
</evidence>
<keyword evidence="9" id="KW-0645">Protease</keyword>
<dbReference type="InterPro" id="IPR050925">
    <property type="entry name" value="Rhomboid_protease_S54"/>
</dbReference>
<dbReference type="Gene3D" id="2.170.130.10">
    <property type="entry name" value="TonB-dependent receptor, plug domain"/>
    <property type="match status" value="1"/>
</dbReference>
<dbReference type="SUPFAM" id="SSF144091">
    <property type="entry name" value="Rhomboid-like"/>
    <property type="match status" value="1"/>
</dbReference>